<evidence type="ECO:0000256" key="6">
    <source>
        <dbReference type="ARBA" id="ARBA00022840"/>
    </source>
</evidence>
<protein>
    <submittedName>
        <fullName evidence="12">ABC transporter ATP-binding protein</fullName>
    </submittedName>
</protein>
<evidence type="ECO:0000256" key="8">
    <source>
        <dbReference type="ARBA" id="ARBA00023136"/>
    </source>
</evidence>
<keyword evidence="2" id="KW-0813">Transport</keyword>
<evidence type="ECO:0000313" key="12">
    <source>
        <dbReference type="EMBL" id="HIU14677.1"/>
    </source>
</evidence>
<dbReference type="SUPFAM" id="SSF52540">
    <property type="entry name" value="P-loop containing nucleoside triphosphate hydrolases"/>
    <property type="match status" value="1"/>
</dbReference>
<dbReference type="PROSITE" id="PS00211">
    <property type="entry name" value="ABC_TRANSPORTER_1"/>
    <property type="match status" value="1"/>
</dbReference>
<dbReference type="PROSITE" id="PS50929">
    <property type="entry name" value="ABC_TM1F"/>
    <property type="match status" value="1"/>
</dbReference>
<organism evidence="12 13">
    <name type="scientific">Candidatus Fimiplasma intestinipullorum</name>
    <dbReference type="NCBI Taxonomy" id="2840825"/>
    <lineage>
        <taxon>Bacteria</taxon>
        <taxon>Bacillati</taxon>
        <taxon>Bacillota</taxon>
        <taxon>Clostridia</taxon>
        <taxon>Eubacteriales</taxon>
        <taxon>Candidatus Fimiplasma</taxon>
    </lineage>
</organism>
<dbReference type="GO" id="GO:0005886">
    <property type="term" value="C:plasma membrane"/>
    <property type="evidence" value="ECO:0007669"/>
    <property type="project" value="UniProtKB-SubCell"/>
</dbReference>
<evidence type="ECO:0000256" key="5">
    <source>
        <dbReference type="ARBA" id="ARBA00022741"/>
    </source>
</evidence>
<dbReference type="SUPFAM" id="SSF90123">
    <property type="entry name" value="ABC transporter transmembrane region"/>
    <property type="match status" value="1"/>
</dbReference>
<evidence type="ECO:0000256" key="4">
    <source>
        <dbReference type="ARBA" id="ARBA00022692"/>
    </source>
</evidence>
<dbReference type="Pfam" id="PF00664">
    <property type="entry name" value="ABC_membrane"/>
    <property type="match status" value="1"/>
</dbReference>
<evidence type="ECO:0000256" key="9">
    <source>
        <dbReference type="SAM" id="Phobius"/>
    </source>
</evidence>
<dbReference type="SMART" id="SM00382">
    <property type="entry name" value="AAA"/>
    <property type="match status" value="1"/>
</dbReference>
<feature type="transmembrane region" description="Helical" evidence="9">
    <location>
        <begin position="161"/>
        <end position="179"/>
    </location>
</feature>
<accession>A0A9D1HRN8</accession>
<gene>
    <name evidence="12" type="ORF">IAD15_11530</name>
</gene>
<feature type="domain" description="ABC transmembrane type-1" evidence="11">
    <location>
        <begin position="23"/>
        <end position="304"/>
    </location>
</feature>
<dbReference type="InterPro" id="IPR011527">
    <property type="entry name" value="ABC1_TM_dom"/>
</dbReference>
<keyword evidence="6 12" id="KW-0067">ATP-binding</keyword>
<evidence type="ECO:0000256" key="2">
    <source>
        <dbReference type="ARBA" id="ARBA00022448"/>
    </source>
</evidence>
<dbReference type="InterPro" id="IPR003439">
    <property type="entry name" value="ABC_transporter-like_ATP-bd"/>
</dbReference>
<reference evidence="12" key="2">
    <citation type="journal article" date="2021" name="PeerJ">
        <title>Extensive microbial diversity within the chicken gut microbiome revealed by metagenomics and culture.</title>
        <authorList>
            <person name="Gilroy R."/>
            <person name="Ravi A."/>
            <person name="Getino M."/>
            <person name="Pursley I."/>
            <person name="Horton D.L."/>
            <person name="Alikhan N.F."/>
            <person name="Baker D."/>
            <person name="Gharbi K."/>
            <person name="Hall N."/>
            <person name="Watson M."/>
            <person name="Adriaenssens E.M."/>
            <person name="Foster-Nyarko E."/>
            <person name="Jarju S."/>
            <person name="Secka A."/>
            <person name="Antonio M."/>
            <person name="Oren A."/>
            <person name="Chaudhuri R.R."/>
            <person name="La Ragione R."/>
            <person name="Hildebrand F."/>
            <person name="Pallen M.J."/>
        </authorList>
    </citation>
    <scope>NUCLEOTIDE SEQUENCE</scope>
    <source>
        <strain evidence="12">CHK195-11698</strain>
    </source>
</reference>
<dbReference type="AlphaFoldDB" id="A0A9D1HRN8"/>
<feature type="transmembrane region" description="Helical" evidence="9">
    <location>
        <begin position="247"/>
        <end position="269"/>
    </location>
</feature>
<keyword evidence="5" id="KW-0547">Nucleotide-binding</keyword>
<feature type="transmembrane region" description="Helical" evidence="9">
    <location>
        <begin position="20"/>
        <end position="37"/>
    </location>
</feature>
<feature type="domain" description="ABC transporter" evidence="10">
    <location>
        <begin position="337"/>
        <end position="573"/>
    </location>
</feature>
<evidence type="ECO:0000259" key="11">
    <source>
        <dbReference type="PROSITE" id="PS50929"/>
    </source>
</evidence>
<proteinExistence type="predicted"/>
<keyword evidence="3" id="KW-1003">Cell membrane</keyword>
<comment type="subcellular location">
    <subcellularLocation>
        <location evidence="1">Cell membrane</location>
        <topology evidence="1">Multi-pass membrane protein</topology>
    </subcellularLocation>
</comment>
<dbReference type="Gene3D" id="3.40.50.300">
    <property type="entry name" value="P-loop containing nucleotide triphosphate hydrolases"/>
    <property type="match status" value="1"/>
</dbReference>
<dbReference type="InterPro" id="IPR003593">
    <property type="entry name" value="AAA+_ATPase"/>
</dbReference>
<dbReference type="GO" id="GO:0005524">
    <property type="term" value="F:ATP binding"/>
    <property type="evidence" value="ECO:0007669"/>
    <property type="project" value="UniProtKB-KW"/>
</dbReference>
<dbReference type="FunFam" id="3.40.50.300:FF:000221">
    <property type="entry name" value="Multidrug ABC transporter ATP-binding protein"/>
    <property type="match status" value="1"/>
</dbReference>
<evidence type="ECO:0000256" key="3">
    <source>
        <dbReference type="ARBA" id="ARBA00022475"/>
    </source>
</evidence>
<dbReference type="InterPro" id="IPR039421">
    <property type="entry name" value="Type_1_exporter"/>
</dbReference>
<comment type="caution">
    <text evidence="12">The sequence shown here is derived from an EMBL/GenBank/DDBJ whole genome shotgun (WGS) entry which is preliminary data.</text>
</comment>
<evidence type="ECO:0000256" key="1">
    <source>
        <dbReference type="ARBA" id="ARBA00004651"/>
    </source>
</evidence>
<dbReference type="CDD" id="cd18541">
    <property type="entry name" value="ABC_6TM_TmrB_like"/>
    <property type="match status" value="1"/>
</dbReference>
<dbReference type="InterPro" id="IPR036640">
    <property type="entry name" value="ABC1_TM_sf"/>
</dbReference>
<keyword evidence="4 9" id="KW-0812">Transmembrane</keyword>
<dbReference type="EMBL" id="DVMJ01000107">
    <property type="protein sequence ID" value="HIU14677.1"/>
    <property type="molecule type" value="Genomic_DNA"/>
</dbReference>
<dbReference type="InterPro" id="IPR027417">
    <property type="entry name" value="P-loop_NTPase"/>
</dbReference>
<dbReference type="InterPro" id="IPR017871">
    <property type="entry name" value="ABC_transporter-like_CS"/>
</dbReference>
<evidence type="ECO:0000256" key="7">
    <source>
        <dbReference type="ARBA" id="ARBA00022989"/>
    </source>
</evidence>
<dbReference type="PROSITE" id="PS50893">
    <property type="entry name" value="ABC_TRANSPORTER_2"/>
    <property type="match status" value="1"/>
</dbReference>
<dbReference type="PANTHER" id="PTHR24221">
    <property type="entry name" value="ATP-BINDING CASSETTE SUB-FAMILY B"/>
    <property type="match status" value="1"/>
</dbReference>
<sequence>MFSIYKKLSWFFKQEKKRYICFFIVSVLLSYLETLPPKLLGESLDQIAYAAITQASLIRNIVIMLVVAILIYIGFNARGRLMMYGSFKLQYLLRNQMMAYLGKMDAHYYADHETGDLMAVATADINNICLAASRILSQLLNSTFTMGFVLIQMILMVDWKLTLVTVLPLPIAIVVVYFMSRNVRRLFIEARNAFGDFNNTTLESVAGVQVVRAFVQEKNDIAKLRESANESKEKELKAIRLDAAFGPLFRCVFSVSTILAISYGVFLVYNHSISAGELVTFNIYLGMLRGPLWAAGTVLNSLQRAAASYDRYEQTTIVKLRLEHSDHDVQVDDIRSIEFKDYSFTYPHSEFASLKDVSFKVNKGMTVGIVGKTGSGKSTLLMQLLRFYAKGKGALLINDIPVEKIDYMQLRSFFGYVPQEHVLFSKTVRQNIELGHVGEVSSEQLDQAVLMADFEKDLKYLRDGLETLCGEDGTMLSGGQKQRLSIARAFLADPEVLLLDDSLSAVDGKTEATIIANLKKLRQHKTTFIVAHRLSAVSHADLILVMEDGRIVDRGTHESLIAHGGWYYQQYQNQILKREEVDDHETHR</sequence>
<keyword evidence="7 9" id="KW-1133">Transmembrane helix</keyword>
<feature type="transmembrane region" description="Helical" evidence="9">
    <location>
        <begin position="57"/>
        <end position="75"/>
    </location>
</feature>
<dbReference type="GO" id="GO:0140359">
    <property type="term" value="F:ABC-type transporter activity"/>
    <property type="evidence" value="ECO:0007669"/>
    <property type="project" value="InterPro"/>
</dbReference>
<name>A0A9D1HRN8_9FIRM</name>
<keyword evidence="8 9" id="KW-0472">Membrane</keyword>
<dbReference type="Pfam" id="PF00005">
    <property type="entry name" value="ABC_tran"/>
    <property type="match status" value="1"/>
</dbReference>
<evidence type="ECO:0000313" key="13">
    <source>
        <dbReference type="Proteomes" id="UP000824175"/>
    </source>
</evidence>
<evidence type="ECO:0000259" key="10">
    <source>
        <dbReference type="PROSITE" id="PS50893"/>
    </source>
</evidence>
<dbReference type="Gene3D" id="1.20.1560.10">
    <property type="entry name" value="ABC transporter type 1, transmembrane domain"/>
    <property type="match status" value="1"/>
</dbReference>
<reference evidence="12" key="1">
    <citation type="submission" date="2020-10" db="EMBL/GenBank/DDBJ databases">
        <authorList>
            <person name="Gilroy R."/>
        </authorList>
    </citation>
    <scope>NUCLEOTIDE SEQUENCE</scope>
    <source>
        <strain evidence="12">CHK195-11698</strain>
    </source>
</reference>
<dbReference type="Proteomes" id="UP000824175">
    <property type="component" value="Unassembled WGS sequence"/>
</dbReference>
<dbReference type="GO" id="GO:0016887">
    <property type="term" value="F:ATP hydrolysis activity"/>
    <property type="evidence" value="ECO:0007669"/>
    <property type="project" value="InterPro"/>
</dbReference>
<dbReference type="PANTHER" id="PTHR24221:SF578">
    <property type="entry name" value="MULTIDRUG RESISTANCE ABC TRANSPORTER ATP-BINDING_PERMEASE PROTEIN YHEI-RELATED"/>
    <property type="match status" value="1"/>
</dbReference>
<feature type="transmembrane region" description="Helical" evidence="9">
    <location>
        <begin position="135"/>
        <end position="155"/>
    </location>
</feature>